<dbReference type="EMBL" id="JAPZBO010000004">
    <property type="protein sequence ID" value="KAJ5318717.1"/>
    <property type="molecule type" value="Genomic_DNA"/>
</dbReference>
<feature type="signal peptide" evidence="1">
    <location>
        <begin position="1"/>
        <end position="20"/>
    </location>
</feature>
<keyword evidence="3" id="KW-1185">Reference proteome</keyword>
<dbReference type="Proteomes" id="UP001147746">
    <property type="component" value="Unassembled WGS sequence"/>
</dbReference>
<dbReference type="InterPro" id="IPR029058">
    <property type="entry name" value="AB_hydrolase_fold"/>
</dbReference>
<evidence type="ECO:0000313" key="3">
    <source>
        <dbReference type="Proteomes" id="UP001147746"/>
    </source>
</evidence>
<feature type="chain" id="PRO_5040729945" description="AB hydrolase-1 domain-containing protein" evidence="1">
    <location>
        <begin position="21"/>
        <end position="376"/>
    </location>
</feature>
<protein>
    <recommendedName>
        <fullName evidence="4">AB hydrolase-1 domain-containing protein</fullName>
    </recommendedName>
</protein>
<evidence type="ECO:0000256" key="1">
    <source>
        <dbReference type="SAM" id="SignalP"/>
    </source>
</evidence>
<sequence length="376" mass="41971">MTATPLLSLLYCCLAGLLLAVSYQYCLSNASFPLGRLVAAIVLPPCFDAPSFLGGYKPRPGYWDLDLDGREPVLFSFRTPFSEVKAYYVPPLQPSHVQQLIVGYPGNTRAVGAIMSDFWKHFGPNVHLILVNPPGYGHFDEDRSSPMTGRNDALLEAWLRAIPDTLEQEFLNSANIEWKKFNPRTVIRDDNGIKTSACPIDKLPRSFVDWNIIAFGRSFGAFLASCSTSDYKIYYMPFQSIAKIDPAGLRGLIWRLLRPWNPFPICGSQLIPDALQFSLDEDQRQFIKGYNRTVFTGMTSDLTSSFEAGKMFLLAVASREDVVGRMEAPAQDSDGGTVLVLEGDHGALPDEYFGVTLRKYLDDCAAAHRAQQLEWK</sequence>
<evidence type="ECO:0000313" key="2">
    <source>
        <dbReference type="EMBL" id="KAJ5318717.1"/>
    </source>
</evidence>
<organism evidence="2 3">
    <name type="scientific">Penicillium atrosanguineum</name>
    <dbReference type="NCBI Taxonomy" id="1132637"/>
    <lineage>
        <taxon>Eukaryota</taxon>
        <taxon>Fungi</taxon>
        <taxon>Dikarya</taxon>
        <taxon>Ascomycota</taxon>
        <taxon>Pezizomycotina</taxon>
        <taxon>Eurotiomycetes</taxon>
        <taxon>Eurotiomycetidae</taxon>
        <taxon>Eurotiales</taxon>
        <taxon>Aspergillaceae</taxon>
        <taxon>Penicillium</taxon>
    </lineage>
</organism>
<accession>A0A9W9U7C4</accession>
<name>A0A9W9U7C4_9EURO</name>
<gene>
    <name evidence="2" type="ORF">N7476_005137</name>
</gene>
<reference evidence="2" key="2">
    <citation type="journal article" date="2023" name="IMA Fungus">
        <title>Comparative genomic study of the Penicillium genus elucidates a diverse pangenome and 15 lateral gene transfer events.</title>
        <authorList>
            <person name="Petersen C."/>
            <person name="Sorensen T."/>
            <person name="Nielsen M.R."/>
            <person name="Sondergaard T.E."/>
            <person name="Sorensen J.L."/>
            <person name="Fitzpatrick D.A."/>
            <person name="Frisvad J.C."/>
            <person name="Nielsen K.L."/>
        </authorList>
    </citation>
    <scope>NUCLEOTIDE SEQUENCE</scope>
    <source>
        <strain evidence="2">IBT 21472</strain>
    </source>
</reference>
<dbReference type="AlphaFoldDB" id="A0A9W9U7C4"/>
<keyword evidence="1" id="KW-0732">Signal</keyword>
<proteinExistence type="predicted"/>
<dbReference type="GO" id="GO:0072330">
    <property type="term" value="P:monocarboxylic acid biosynthetic process"/>
    <property type="evidence" value="ECO:0007669"/>
    <property type="project" value="UniProtKB-ARBA"/>
</dbReference>
<reference evidence="2" key="1">
    <citation type="submission" date="2022-12" db="EMBL/GenBank/DDBJ databases">
        <authorList>
            <person name="Petersen C."/>
        </authorList>
    </citation>
    <scope>NUCLEOTIDE SEQUENCE</scope>
    <source>
        <strain evidence="2">IBT 21472</strain>
    </source>
</reference>
<comment type="caution">
    <text evidence="2">The sequence shown here is derived from an EMBL/GenBank/DDBJ whole genome shotgun (WGS) entry which is preliminary data.</text>
</comment>
<dbReference type="GO" id="GO:0017000">
    <property type="term" value="P:antibiotic biosynthetic process"/>
    <property type="evidence" value="ECO:0007669"/>
    <property type="project" value="UniProtKB-ARBA"/>
</dbReference>
<evidence type="ECO:0008006" key="4">
    <source>
        <dbReference type="Google" id="ProtNLM"/>
    </source>
</evidence>
<dbReference type="SUPFAM" id="SSF53474">
    <property type="entry name" value="alpha/beta-Hydrolases"/>
    <property type="match status" value="1"/>
</dbReference>